<dbReference type="VEuPathDB" id="CryptoDB:Vbra_150"/>
<reference evidence="2 3" key="1">
    <citation type="submission" date="2014-11" db="EMBL/GenBank/DDBJ databases">
        <authorList>
            <person name="Zhu J."/>
            <person name="Qi W."/>
            <person name="Song R."/>
        </authorList>
    </citation>
    <scope>NUCLEOTIDE SEQUENCE [LARGE SCALE GENOMIC DNA]</scope>
</reference>
<dbReference type="AlphaFoldDB" id="A0A0G4FSH0"/>
<accession>A0A0G4FSH0</accession>
<organism evidence="2 3">
    <name type="scientific">Vitrella brassicaformis (strain CCMP3155)</name>
    <dbReference type="NCBI Taxonomy" id="1169540"/>
    <lineage>
        <taxon>Eukaryota</taxon>
        <taxon>Sar</taxon>
        <taxon>Alveolata</taxon>
        <taxon>Colpodellida</taxon>
        <taxon>Vitrellaceae</taxon>
        <taxon>Vitrella</taxon>
    </lineage>
</organism>
<keyword evidence="3" id="KW-1185">Reference proteome</keyword>
<dbReference type="EMBL" id="CDMY01000492">
    <property type="protein sequence ID" value="CEM17604.1"/>
    <property type="molecule type" value="Genomic_DNA"/>
</dbReference>
<dbReference type="Proteomes" id="UP000041254">
    <property type="component" value="Unassembled WGS sequence"/>
</dbReference>
<keyword evidence="1" id="KW-0472">Membrane</keyword>
<feature type="transmembrane region" description="Helical" evidence="1">
    <location>
        <begin position="128"/>
        <end position="149"/>
    </location>
</feature>
<sequence>MPLIRKVGQAVDRLWEKKGSLGIRSSRVKTKATLLGLVEGGYESLRKSGFGPYLREHRDGFGGVIKDIPSDDKAAERKQASSKRQLLRRRIVSAFLELQTMLIGLAMCTFSIMAYYDITEVNKISAKWLMYVFVSAVGLFVATALFLAVGSSCIRVHQYAEGEGGEDDEDEEDA</sequence>
<keyword evidence="1" id="KW-1133">Transmembrane helix</keyword>
<protein>
    <submittedName>
        <fullName evidence="2">Uncharacterized protein</fullName>
    </submittedName>
</protein>
<dbReference type="InParanoid" id="A0A0G4FSH0"/>
<evidence type="ECO:0000256" key="1">
    <source>
        <dbReference type="SAM" id="Phobius"/>
    </source>
</evidence>
<feature type="transmembrane region" description="Helical" evidence="1">
    <location>
        <begin position="91"/>
        <end position="116"/>
    </location>
</feature>
<gene>
    <name evidence="2" type="ORF">Vbra_150</name>
</gene>
<keyword evidence="1" id="KW-0812">Transmembrane</keyword>
<name>A0A0G4FSH0_VITBC</name>
<evidence type="ECO:0000313" key="2">
    <source>
        <dbReference type="EMBL" id="CEM17604.1"/>
    </source>
</evidence>
<evidence type="ECO:0000313" key="3">
    <source>
        <dbReference type="Proteomes" id="UP000041254"/>
    </source>
</evidence>
<proteinExistence type="predicted"/>